<dbReference type="GO" id="GO:0015031">
    <property type="term" value="P:protein transport"/>
    <property type="evidence" value="ECO:0007669"/>
    <property type="project" value="UniProtKB-UniRule"/>
</dbReference>
<dbReference type="InterPro" id="IPR016135">
    <property type="entry name" value="UBQ-conjugating_enzyme/RWD"/>
</dbReference>
<evidence type="ECO:0000256" key="3">
    <source>
        <dbReference type="ARBA" id="ARBA00022448"/>
    </source>
</evidence>
<evidence type="ECO:0000256" key="1">
    <source>
        <dbReference type="ARBA" id="ARBA00004177"/>
    </source>
</evidence>
<protein>
    <recommendedName>
        <fullName evidence="12">UEV domain-containing protein</fullName>
    </recommendedName>
</protein>
<dbReference type="SUPFAM" id="SSF140111">
    <property type="entry name" value="Endosomal sorting complex assembly domain"/>
    <property type="match status" value="1"/>
</dbReference>
<keyword evidence="6" id="KW-0175">Coiled coil</keyword>
<evidence type="ECO:0000256" key="8">
    <source>
        <dbReference type="SAM" id="MobiDB-lite"/>
    </source>
</evidence>
<dbReference type="Gene3D" id="3.10.110.10">
    <property type="entry name" value="Ubiquitin Conjugating Enzyme"/>
    <property type="match status" value="1"/>
</dbReference>
<dbReference type="Pfam" id="PF05743">
    <property type="entry name" value="UEV"/>
    <property type="match status" value="1"/>
</dbReference>
<feature type="compositionally biased region" description="Polar residues" evidence="8">
    <location>
        <begin position="211"/>
        <end position="223"/>
    </location>
</feature>
<gene>
    <name evidence="11" type="ORF">g.37058</name>
</gene>
<evidence type="ECO:0000259" key="10">
    <source>
        <dbReference type="PROSITE" id="PS51322"/>
    </source>
</evidence>
<dbReference type="GO" id="GO:0043130">
    <property type="term" value="F:ubiquitin binding"/>
    <property type="evidence" value="ECO:0007669"/>
    <property type="project" value="TreeGrafter"/>
</dbReference>
<dbReference type="InterPro" id="IPR052070">
    <property type="entry name" value="ESCRT-I_UEV_domain"/>
</dbReference>
<feature type="domain" description="UEV" evidence="10">
    <location>
        <begin position="12"/>
        <end position="156"/>
    </location>
</feature>
<organism evidence="11">
    <name type="scientific">Auxenochlorella protothecoides</name>
    <name type="common">Green microalga</name>
    <name type="synonym">Chlorella protothecoides</name>
    <dbReference type="NCBI Taxonomy" id="3075"/>
    <lineage>
        <taxon>Eukaryota</taxon>
        <taxon>Viridiplantae</taxon>
        <taxon>Chlorophyta</taxon>
        <taxon>core chlorophytes</taxon>
        <taxon>Trebouxiophyceae</taxon>
        <taxon>Chlorellales</taxon>
        <taxon>Chlorellaceae</taxon>
        <taxon>Auxenochlorella</taxon>
    </lineage>
</organism>
<feature type="compositionally biased region" description="Pro residues" evidence="8">
    <location>
        <begin position="187"/>
        <end position="200"/>
    </location>
</feature>
<evidence type="ECO:0000256" key="2">
    <source>
        <dbReference type="ARBA" id="ARBA00009594"/>
    </source>
</evidence>
<dbReference type="InterPro" id="IPR037202">
    <property type="entry name" value="ESCRT_assembly_dom"/>
</dbReference>
<evidence type="ECO:0000256" key="5">
    <source>
        <dbReference type="ARBA" id="ARBA00022927"/>
    </source>
</evidence>
<name>A0A1D1ZRY1_AUXPR</name>
<dbReference type="PROSITE" id="PS51312">
    <property type="entry name" value="SB"/>
    <property type="match status" value="1"/>
</dbReference>
<sequence length="525" mass="53995">MAPGSLYLLSEALGRTGANALPYGDDFKFAVRQQVQEVLTEIPSLKVKVDDYTHHTGRTQSLLLLEGTIPMYYQTVKYNIPVAVWLPEQFPLAPPIVYVVPTPDMMIKPGHSVVDPSGSVASLYLENWLYPGSNLRILAEDMSICFGSDPPLFTKPPGWTPDGAHKPGLRPSPSPRPLSAVTAEGPAPQPVPPPPPPTSDPEPFHNPLVQGATSRLQSLSMGTSPRPASSATPPPPVPASGFGSSGFWAGPASPPPPPPAAQASSSGYGAAPAAARPAPRPPPPPSSAEAEATAAALAAAFRSAAAVELQRRLAASLGARRAALAAQLEEATGAARQLAARRASLAAGVARLQAERLALDATAHELAAAGAALARWLADAEARGARGAGAPDAAIVPADDLSAAALAVQAQDLATEDALYVLDGLLNRGGIAPEAYLKQVRSLCRQQFMLRALGNKIAAAQEGARGARVSPPRAPPNASGSARDLAAAASGYLSDAVAMPLGDGWANTGILSNPLVGSQAQQRGR</sequence>
<dbReference type="CDD" id="cd11685">
    <property type="entry name" value="UEV_TSG101-like"/>
    <property type="match status" value="1"/>
</dbReference>
<evidence type="ECO:0008006" key="12">
    <source>
        <dbReference type="Google" id="ProtNLM"/>
    </source>
</evidence>
<dbReference type="AlphaFoldDB" id="A0A1D1ZRY1"/>
<evidence type="ECO:0000256" key="6">
    <source>
        <dbReference type="ARBA" id="ARBA00023054"/>
    </source>
</evidence>
<dbReference type="Gene3D" id="6.10.140.820">
    <property type="match status" value="1"/>
</dbReference>
<dbReference type="InterPro" id="IPR017916">
    <property type="entry name" value="SB_dom"/>
</dbReference>
<feature type="domain" description="SB" evidence="9">
    <location>
        <begin position="399"/>
        <end position="467"/>
    </location>
</feature>
<keyword evidence="4" id="KW-0967">Endosome</keyword>
<evidence type="ECO:0000256" key="7">
    <source>
        <dbReference type="PROSITE-ProRule" id="PRU00644"/>
    </source>
</evidence>
<comment type="similarity">
    <text evidence="2">Belongs to the ubiquitin-conjugating enzyme family. UEV subfamily.</text>
</comment>
<keyword evidence="3 7" id="KW-0813">Transport</keyword>
<reference evidence="11" key="1">
    <citation type="submission" date="2015-08" db="EMBL/GenBank/DDBJ databases">
        <authorList>
            <person name="Babu N.S."/>
            <person name="Beckwith C.J."/>
            <person name="Beseler K.G."/>
            <person name="Brison A."/>
            <person name="Carone J.V."/>
            <person name="Caskin T.P."/>
            <person name="Diamond M."/>
            <person name="Durham M.E."/>
            <person name="Foxe J.M."/>
            <person name="Go M."/>
            <person name="Henderson B.A."/>
            <person name="Jones I.B."/>
            <person name="McGettigan J.A."/>
            <person name="Micheletti S.J."/>
            <person name="Nasrallah M.E."/>
            <person name="Ortiz D."/>
            <person name="Piller C.R."/>
            <person name="Privatt S.R."/>
            <person name="Schneider S.L."/>
            <person name="Sharp S."/>
            <person name="Smith T.C."/>
            <person name="Stanton J.D."/>
            <person name="Ullery H.E."/>
            <person name="Wilson R.J."/>
            <person name="Serrano M.G."/>
            <person name="Buck G."/>
            <person name="Lee V."/>
            <person name="Wang Y."/>
            <person name="Carvalho R."/>
            <person name="Voegtly L."/>
            <person name="Shi R."/>
            <person name="Duckworth R."/>
            <person name="Johnson A."/>
            <person name="Loviza R."/>
            <person name="Walstead R."/>
            <person name="Shah Z."/>
            <person name="Kiflezghi M."/>
            <person name="Wade K."/>
            <person name="Ball S.L."/>
            <person name="Bradley K.W."/>
            <person name="Asai D.J."/>
            <person name="Bowman C.A."/>
            <person name="Russell D.A."/>
            <person name="Pope W.H."/>
            <person name="Jacobs-Sera D."/>
            <person name="Hendrix R.W."/>
            <person name="Hatfull G.F."/>
        </authorList>
    </citation>
    <scope>NUCLEOTIDE SEQUENCE</scope>
</reference>
<feature type="region of interest" description="Disordered" evidence="8">
    <location>
        <begin position="155"/>
        <end position="291"/>
    </location>
</feature>
<dbReference type="PROSITE" id="PS51322">
    <property type="entry name" value="UEV"/>
    <property type="match status" value="1"/>
</dbReference>
<dbReference type="EMBL" id="GDKF01008896">
    <property type="protein sequence ID" value="JAT69726.1"/>
    <property type="molecule type" value="Transcribed_RNA"/>
</dbReference>
<feature type="compositionally biased region" description="Low complexity" evidence="8">
    <location>
        <begin position="239"/>
        <end position="251"/>
    </location>
</feature>
<accession>A0A1D1ZRY1</accession>
<proteinExistence type="inferred from homology"/>
<dbReference type="SUPFAM" id="SSF54495">
    <property type="entry name" value="UBC-like"/>
    <property type="match status" value="1"/>
</dbReference>
<feature type="compositionally biased region" description="Low complexity" evidence="8">
    <location>
        <begin position="261"/>
        <end position="277"/>
    </location>
</feature>
<dbReference type="GO" id="GO:0008333">
    <property type="term" value="P:endosome to lysosome transport"/>
    <property type="evidence" value="ECO:0007669"/>
    <property type="project" value="TreeGrafter"/>
</dbReference>
<dbReference type="InterPro" id="IPR008883">
    <property type="entry name" value="UEV_N"/>
</dbReference>
<evidence type="ECO:0000259" key="9">
    <source>
        <dbReference type="PROSITE" id="PS51312"/>
    </source>
</evidence>
<keyword evidence="5 7" id="KW-0653">Protein transport</keyword>
<evidence type="ECO:0000256" key="4">
    <source>
        <dbReference type="ARBA" id="ARBA00022753"/>
    </source>
</evidence>
<evidence type="ECO:0000313" key="11">
    <source>
        <dbReference type="EMBL" id="JAT69726.1"/>
    </source>
</evidence>
<dbReference type="PANTHER" id="PTHR23306">
    <property type="entry name" value="TUMOR SUSCEPTIBILITY GENE 101 PROTEIN-RELATED"/>
    <property type="match status" value="1"/>
</dbReference>
<dbReference type="GO" id="GO:0000813">
    <property type="term" value="C:ESCRT I complex"/>
    <property type="evidence" value="ECO:0007669"/>
    <property type="project" value="TreeGrafter"/>
</dbReference>
<comment type="subcellular location">
    <subcellularLocation>
        <location evidence="1">Endosome</location>
    </subcellularLocation>
</comment>
<dbReference type="PANTHER" id="PTHR23306:SF3">
    <property type="entry name" value="TUMOR SUPPRESSOR PROTEIN 101"/>
    <property type="match status" value="1"/>
</dbReference>
<dbReference type="Pfam" id="PF09454">
    <property type="entry name" value="Vps23_core"/>
    <property type="match status" value="1"/>
</dbReference>